<evidence type="ECO:0000313" key="2">
    <source>
        <dbReference type="Proteomes" id="UP000182306"/>
    </source>
</evidence>
<name>A0A1L3LND2_9HYPH</name>
<accession>A0A1L3LND2</accession>
<dbReference type="EMBL" id="CP013107">
    <property type="protein sequence ID" value="APG91602.1"/>
    <property type="molecule type" value="Genomic_DNA"/>
</dbReference>
<dbReference type="STRING" id="194963.SAMCFNEI73_Ch2321"/>
<keyword evidence="2" id="KW-1185">Reference proteome</keyword>
<proteinExistence type="predicted"/>
<reference evidence="1 2" key="1">
    <citation type="submission" date="2015-10" db="EMBL/GenBank/DDBJ databases">
        <title>Genomic differences between typical nodule nitrogen-fixing rhizobial strains and those coming from bean seeds.</title>
        <authorList>
            <person name="Peralta H."/>
            <person name="Aguilar-Vera A."/>
            <person name="Diaz R."/>
            <person name="Mora Y."/>
            <person name="Martinez-Batallar G."/>
            <person name="Salazar E."/>
            <person name="Vargas-Lagunas C."/>
            <person name="Encarnacion S."/>
            <person name="Girard L."/>
            <person name="Mora J."/>
        </authorList>
    </citation>
    <scope>NUCLEOTIDE SEQUENCE [LARGE SCALE GENOMIC DNA]</scope>
    <source>
        <strain evidence="1 2">CFNEI 73</strain>
    </source>
</reference>
<protein>
    <submittedName>
        <fullName evidence="1">Uncharacterized protein</fullName>
    </submittedName>
</protein>
<dbReference type="Proteomes" id="UP000182306">
    <property type="component" value="Chromosome"/>
</dbReference>
<sequence>MVAELRLWLRTCSSQTRGAVGAVHRYLEEGKGPLSASEPFKNAVKCPTYGAVVLAALSRPP</sequence>
<organism evidence="1 2">
    <name type="scientific">Sinorhizobium americanum</name>
    <dbReference type="NCBI Taxonomy" id="194963"/>
    <lineage>
        <taxon>Bacteria</taxon>
        <taxon>Pseudomonadati</taxon>
        <taxon>Pseudomonadota</taxon>
        <taxon>Alphaproteobacteria</taxon>
        <taxon>Hyphomicrobiales</taxon>
        <taxon>Rhizobiaceae</taxon>
        <taxon>Sinorhizobium/Ensifer group</taxon>
        <taxon>Sinorhizobium</taxon>
    </lineage>
</organism>
<evidence type="ECO:0000313" key="1">
    <source>
        <dbReference type="EMBL" id="APG91602.1"/>
    </source>
</evidence>
<dbReference type="AlphaFoldDB" id="A0A1L3LND2"/>
<dbReference type="KEGG" id="same:SAMCFNEI73_Ch2321"/>
<gene>
    <name evidence="1" type="ORF">SAMCFNEI73_Ch2321</name>
</gene>